<dbReference type="AlphaFoldDB" id="A0AA45L6Y3"/>
<protein>
    <submittedName>
        <fullName evidence="1">Class I SAM-dependent methyltransferase</fullName>
    </submittedName>
</protein>
<sequence>MGTAELRPLLDGHLTALRRAAASYDGTTRHAPDVERVVGDYSAFVTDPRHHAAWDALAHTDPPWFAPLVDELRSSSARCAAIMEKHRALDLLDGRTAKAGYFDNVESCIADEFGAFHLTADSRVLLVGSGSFPMTPLRVARLTGARVVGVDIDPEAIALGRRVVQALGDGLDITLEPTPLPELAFTAEATHVIFSSTVPVKYDLLDALHATARPDVVVAVRYGDHLKSLFNYPTRPVDPGRWVRAGSVLRPEHIFDVALYTKA</sequence>
<keyword evidence="1" id="KW-0808">Transferase</keyword>
<organism evidence="1 2">
    <name type="scientific">Actinosynnema pretiosum subsp. pretiosum</name>
    <dbReference type="NCBI Taxonomy" id="103721"/>
    <lineage>
        <taxon>Bacteria</taxon>
        <taxon>Bacillati</taxon>
        <taxon>Actinomycetota</taxon>
        <taxon>Actinomycetes</taxon>
        <taxon>Pseudonocardiales</taxon>
        <taxon>Pseudonocardiaceae</taxon>
        <taxon>Actinosynnema</taxon>
    </lineage>
</organism>
<accession>A0AA45L6Y3</accession>
<dbReference type="GO" id="GO:0032259">
    <property type="term" value="P:methylation"/>
    <property type="evidence" value="ECO:0007669"/>
    <property type="project" value="UniProtKB-KW"/>
</dbReference>
<dbReference type="EMBL" id="CP073249">
    <property type="protein sequence ID" value="QUF04664.1"/>
    <property type="molecule type" value="Genomic_DNA"/>
</dbReference>
<proteinExistence type="predicted"/>
<name>A0AA45L6Y3_9PSEU</name>
<keyword evidence="1" id="KW-0489">Methyltransferase</keyword>
<evidence type="ECO:0000313" key="1">
    <source>
        <dbReference type="EMBL" id="QUF04664.1"/>
    </source>
</evidence>
<dbReference type="Gene3D" id="3.40.50.150">
    <property type="entry name" value="Vaccinia Virus protein VP39"/>
    <property type="match status" value="1"/>
</dbReference>
<dbReference type="SUPFAM" id="SSF53335">
    <property type="entry name" value="S-adenosyl-L-methionine-dependent methyltransferases"/>
    <property type="match status" value="1"/>
</dbReference>
<reference evidence="1" key="1">
    <citation type="submission" date="2021-04" db="EMBL/GenBank/DDBJ databases">
        <title>Genomic sequence of Actinosynnema pretiosum subsp. pretiosum ATCC 31280 (C-14919).</title>
        <authorList>
            <person name="Bai L."/>
            <person name="Wang X."/>
            <person name="Xiao Y."/>
        </authorList>
    </citation>
    <scope>NUCLEOTIDE SEQUENCE</scope>
    <source>
        <strain evidence="1">ATCC 31280</strain>
    </source>
</reference>
<evidence type="ECO:0000313" key="2">
    <source>
        <dbReference type="Proteomes" id="UP000677152"/>
    </source>
</evidence>
<dbReference type="Proteomes" id="UP000677152">
    <property type="component" value="Chromosome"/>
</dbReference>
<dbReference type="InterPro" id="IPR029063">
    <property type="entry name" value="SAM-dependent_MTases_sf"/>
</dbReference>
<gene>
    <name evidence="1" type="ORF">KCV87_00500</name>
</gene>
<dbReference type="GO" id="GO:0008168">
    <property type="term" value="F:methyltransferase activity"/>
    <property type="evidence" value="ECO:0007669"/>
    <property type="project" value="UniProtKB-KW"/>
</dbReference>